<keyword evidence="5" id="KW-0158">Chromosome</keyword>
<comment type="similarity">
    <text evidence="3 10">Belongs to the NRAP family.</text>
</comment>
<keyword evidence="20" id="KW-1185">Reference proteome</keyword>
<feature type="domain" description="Nrap protein" evidence="18">
    <location>
        <begin position="955"/>
        <end position="1077"/>
    </location>
</feature>
<dbReference type="GO" id="GO:0006364">
    <property type="term" value="P:rRNA processing"/>
    <property type="evidence" value="ECO:0007669"/>
    <property type="project" value="TreeGrafter"/>
</dbReference>
<dbReference type="GO" id="GO:0005694">
    <property type="term" value="C:chromosome"/>
    <property type="evidence" value="ECO:0007669"/>
    <property type="project" value="UniProtKB-SubCell"/>
</dbReference>
<comment type="subcellular location">
    <subcellularLocation>
        <location evidence="1">Chromosome</location>
    </subcellularLocation>
    <subcellularLocation>
        <location evidence="2 10">Nucleus</location>
        <location evidence="2 10">Nucleolus</location>
    </subcellularLocation>
</comment>
<dbReference type="GO" id="GO:0006409">
    <property type="term" value="P:tRNA export from nucleus"/>
    <property type="evidence" value="ECO:0007669"/>
    <property type="project" value="TreeGrafter"/>
</dbReference>
<dbReference type="Pfam" id="PF17404">
    <property type="entry name" value="Nrap_D3"/>
    <property type="match status" value="1"/>
</dbReference>
<feature type="domain" description="Nrap protein" evidence="15">
    <location>
        <begin position="433"/>
        <end position="593"/>
    </location>
</feature>
<dbReference type="Gene3D" id="3.30.70.3030">
    <property type="match status" value="1"/>
</dbReference>
<comment type="subunit">
    <text evidence="9">Part of the small subunit (SSU) processome, composed of more than 70 proteins and the RNA chaperone small nucleolar RNA (snoRNA) U3.</text>
</comment>
<dbReference type="Pfam" id="PF17407">
    <property type="entry name" value="Nrap_D6"/>
    <property type="match status" value="1"/>
</dbReference>
<keyword evidence="11" id="KW-0175">Coiled coil</keyword>
<evidence type="ECO:0000259" key="15">
    <source>
        <dbReference type="Pfam" id="PF17404"/>
    </source>
</evidence>
<dbReference type="GO" id="GO:0032040">
    <property type="term" value="C:small-subunit processome"/>
    <property type="evidence" value="ECO:0007669"/>
    <property type="project" value="TreeGrafter"/>
</dbReference>
<evidence type="ECO:0000256" key="7">
    <source>
        <dbReference type="ARBA" id="ARBA00023242"/>
    </source>
</evidence>
<evidence type="ECO:0000256" key="9">
    <source>
        <dbReference type="ARBA" id="ARBA00035020"/>
    </source>
</evidence>
<dbReference type="OrthoDB" id="10251401at2759"/>
<dbReference type="InterPro" id="IPR035370">
    <property type="entry name" value="Nrap_D5"/>
</dbReference>
<keyword evidence="6 10" id="KW-0694">RNA-binding</keyword>
<protein>
    <recommendedName>
        <fullName evidence="4 10">Nucleolar protein 6</fullName>
    </recommendedName>
</protein>
<feature type="region of interest" description="Disordered" evidence="12">
    <location>
        <begin position="1"/>
        <end position="31"/>
    </location>
</feature>
<dbReference type="Proteomes" id="UP001151699">
    <property type="component" value="Chromosome C"/>
</dbReference>
<comment type="caution">
    <text evidence="19">The sequence shown here is derived from an EMBL/GenBank/DDBJ whole genome shotgun (WGS) entry which is preliminary data.</text>
</comment>
<evidence type="ECO:0000256" key="2">
    <source>
        <dbReference type="ARBA" id="ARBA00004604"/>
    </source>
</evidence>
<feature type="coiled-coil region" evidence="11">
    <location>
        <begin position="32"/>
        <end position="59"/>
    </location>
</feature>
<dbReference type="GO" id="GO:0032545">
    <property type="term" value="C:CURI complex"/>
    <property type="evidence" value="ECO:0007669"/>
    <property type="project" value="TreeGrafter"/>
</dbReference>
<feature type="domain" description="Nrap protein" evidence="13">
    <location>
        <begin position="150"/>
        <end position="288"/>
    </location>
</feature>
<feature type="domain" description="Nrap protein" evidence="14">
    <location>
        <begin position="295"/>
        <end position="428"/>
    </location>
</feature>
<dbReference type="Pfam" id="PF17403">
    <property type="entry name" value="Nrap_D2"/>
    <property type="match status" value="1"/>
</dbReference>
<accession>A0A9Q0MMZ2</accession>
<dbReference type="Pfam" id="PF03813">
    <property type="entry name" value="Nrap"/>
    <property type="match status" value="1"/>
</dbReference>
<evidence type="ECO:0000256" key="12">
    <source>
        <dbReference type="SAM" id="MobiDB-lite"/>
    </source>
</evidence>
<sequence>MLNPNRSDKPSNKRKKEVTQNAEKKLKSNNYKAATQEELNQLQESCVDLSETVLSLQIENILKSFKISAKYEHFIETWLAGLTEFFGSLPSESEKKQSSEIKWLNKKVINPMNNEQFNLPKFVFQFLTPKSIRLTGSKLLSTLQSDNISVDVAVEMPKKCFQKEDYLNTIYHQKKAIYLCYLASKLRKWDQQTNLEFTYDRLDALRPILRITATSDLKKTITCNVHVQAEEGSFKLSRFVPWNSNVRDALFDASDSESGDIVPTPHHNMSIMRDLTSLANDNFLVETVKPVVNVTKGISLFKLWLKARCLNEDFCGFNGHIVSMFAAYLIKTKKLNSSMSVFDVIRSIFLNLKFSKWHVKGIAIVETMIPIEKSNEIFDVVFYDSTGWYNVCGSLSLDIYLRTIEESSRALAFLDSKNVNNFRYLFLQDMNPLFQFDHLFHITETAKLDKILSEHGCKSDRDNYVGQWYPHILKLFTSILRRGLTGRIHSLTPLPTKGSSWQVTESPPNTVKTLSFGIKLNMDNCLDVLTKGPQANHVDAESFKLFWGSKSDLRRFQDGNITESCVWASPSDNLMKKRLITRDICLFLMNHHYNIKAPHINYVAGQFDLAYRVSRTFANSDSEYENSENLALAVIRSFDDLAKMLRSLDVELEVTSVLGSSPVFRYCEINPVLPNATLLEKENLKIFQSYRTNDGVIELASSGKWPDDVVAINHVKAAFCLKIAQQLNEKCQLKSRGNVDTVEVLKDGFLFRFKLLVKKELALMKEMPQRKMDSFLMEKDFILPKLNTALHTLYLKNPCYGPAVLIAKRWLYSQLIDPFLWPDICTELLMAYVFIENKSYDQPLQPQFAFIRFLELLRTTDWRSHLVILDFSEELKDTQISEMENNFKSDRNSYPPLSIITSYDTKKNSMWSKLAPTVEVLTRVTILSNHTIQLFEENMLSDVFRTKMFFKASYEGYDVLLALRKNHLRTTHIYDFFMNTKKHNLVDKTVPAAGFNPVDYFLRELRAAYSDLAIFFYNPCGGDTIAVLWKPNVLEVSDFDPNNMNGRRYRGHQKYEYNLPQIIEDFQIIGRGLVENVIQNK</sequence>
<evidence type="ECO:0000256" key="8">
    <source>
        <dbReference type="ARBA" id="ARBA00035000"/>
    </source>
</evidence>
<dbReference type="Gene3D" id="1.10.1410.10">
    <property type="match status" value="1"/>
</dbReference>
<gene>
    <name evidence="19" type="primary">Mat89Ba</name>
    <name evidence="19" type="ORF">Bhyg_13506</name>
</gene>
<evidence type="ECO:0000259" key="17">
    <source>
        <dbReference type="Pfam" id="PF17406"/>
    </source>
</evidence>
<evidence type="ECO:0000259" key="13">
    <source>
        <dbReference type="Pfam" id="PF03813"/>
    </source>
</evidence>
<dbReference type="PANTHER" id="PTHR17972:SF0">
    <property type="entry name" value="NUCLEOLAR PROTEIN 6"/>
    <property type="match status" value="1"/>
</dbReference>
<evidence type="ECO:0000256" key="1">
    <source>
        <dbReference type="ARBA" id="ARBA00004286"/>
    </source>
</evidence>
<feature type="domain" description="Nrap protein" evidence="17">
    <location>
        <begin position="798"/>
        <end position="950"/>
    </location>
</feature>
<evidence type="ECO:0000313" key="20">
    <source>
        <dbReference type="Proteomes" id="UP001151699"/>
    </source>
</evidence>
<dbReference type="PANTHER" id="PTHR17972">
    <property type="entry name" value="NUCLEOLAR RNA-ASSOCIATED PROTEIN"/>
    <property type="match status" value="1"/>
</dbReference>
<dbReference type="InterPro" id="IPR035367">
    <property type="entry name" value="Nrap_D2"/>
</dbReference>
<dbReference type="InterPro" id="IPR035368">
    <property type="entry name" value="Nrap_D3"/>
</dbReference>
<dbReference type="Pfam" id="PF17406">
    <property type="entry name" value="Nrap_D5"/>
    <property type="match status" value="1"/>
</dbReference>
<feature type="compositionally biased region" description="Basic and acidic residues" evidence="12">
    <location>
        <begin position="1"/>
        <end position="11"/>
    </location>
</feature>
<dbReference type="GO" id="GO:0003723">
    <property type="term" value="F:RNA binding"/>
    <property type="evidence" value="ECO:0007669"/>
    <property type="project" value="UniProtKB-KW"/>
</dbReference>
<dbReference type="InterPro" id="IPR035082">
    <property type="entry name" value="Nrap_D1"/>
</dbReference>
<dbReference type="Pfam" id="PF17405">
    <property type="entry name" value="Nrap_D4"/>
    <property type="match status" value="1"/>
</dbReference>
<name>A0A9Q0MMZ2_9DIPT</name>
<proteinExistence type="inferred from homology"/>
<dbReference type="EMBL" id="WJQU01000004">
    <property type="protein sequence ID" value="KAJ6634925.1"/>
    <property type="molecule type" value="Genomic_DNA"/>
</dbReference>
<evidence type="ECO:0000256" key="6">
    <source>
        <dbReference type="ARBA" id="ARBA00022884"/>
    </source>
</evidence>
<evidence type="ECO:0000259" key="16">
    <source>
        <dbReference type="Pfam" id="PF17405"/>
    </source>
</evidence>
<evidence type="ECO:0000256" key="3">
    <source>
        <dbReference type="ARBA" id="ARBA00006674"/>
    </source>
</evidence>
<dbReference type="InterPro" id="IPR035371">
    <property type="entry name" value="Nrap_D6"/>
</dbReference>
<dbReference type="InterPro" id="IPR035369">
    <property type="entry name" value="Nrap_D4"/>
</dbReference>
<evidence type="ECO:0000259" key="18">
    <source>
        <dbReference type="Pfam" id="PF17407"/>
    </source>
</evidence>
<organism evidence="19 20">
    <name type="scientific">Pseudolycoriella hygida</name>
    <dbReference type="NCBI Taxonomy" id="35572"/>
    <lineage>
        <taxon>Eukaryota</taxon>
        <taxon>Metazoa</taxon>
        <taxon>Ecdysozoa</taxon>
        <taxon>Arthropoda</taxon>
        <taxon>Hexapoda</taxon>
        <taxon>Insecta</taxon>
        <taxon>Pterygota</taxon>
        <taxon>Neoptera</taxon>
        <taxon>Endopterygota</taxon>
        <taxon>Diptera</taxon>
        <taxon>Nematocera</taxon>
        <taxon>Sciaroidea</taxon>
        <taxon>Sciaridae</taxon>
        <taxon>Pseudolycoriella</taxon>
    </lineage>
</organism>
<evidence type="ECO:0000256" key="5">
    <source>
        <dbReference type="ARBA" id="ARBA00022454"/>
    </source>
</evidence>
<feature type="domain" description="Nrap protein" evidence="16">
    <location>
        <begin position="620"/>
        <end position="771"/>
    </location>
</feature>
<dbReference type="InterPro" id="IPR005554">
    <property type="entry name" value="NOL6/Upt22"/>
</dbReference>
<evidence type="ECO:0000256" key="11">
    <source>
        <dbReference type="SAM" id="Coils"/>
    </source>
</evidence>
<evidence type="ECO:0000313" key="19">
    <source>
        <dbReference type="EMBL" id="KAJ6634925.1"/>
    </source>
</evidence>
<evidence type="ECO:0000259" key="14">
    <source>
        <dbReference type="Pfam" id="PF17403"/>
    </source>
</evidence>
<evidence type="ECO:0000256" key="10">
    <source>
        <dbReference type="RuleBase" id="RU364032"/>
    </source>
</evidence>
<evidence type="ECO:0000256" key="4">
    <source>
        <dbReference type="ARBA" id="ARBA00016437"/>
    </source>
</evidence>
<reference evidence="19" key="1">
    <citation type="submission" date="2022-07" db="EMBL/GenBank/DDBJ databases">
        <authorList>
            <person name="Trinca V."/>
            <person name="Uliana J.V.C."/>
            <person name="Torres T.T."/>
            <person name="Ward R.J."/>
            <person name="Monesi N."/>
        </authorList>
    </citation>
    <scope>NUCLEOTIDE SEQUENCE</scope>
    <source>
        <strain evidence="19">HSMRA1968</strain>
        <tissue evidence="19">Whole embryos</tissue>
    </source>
</reference>
<dbReference type="AlphaFoldDB" id="A0A9Q0MMZ2"/>
<keyword evidence="7 10" id="KW-0539">Nucleus</keyword>
<comment type="function">
    <text evidence="8">Part of the small subunit (SSU) processome, first precursor of the small eukaryotic ribosomal subunit. During the assembly of the SSU processome in the nucleolus, many ribosome biogenesis factors, an RNA chaperone and ribosomal proteins associate with the nascent pre-rRNA and work in concert to generate RNA folding, modifications, rearrangements and cleavage as well as targeted degradation of pre-ribosomal RNA by the RNA exosome.</text>
</comment>
<dbReference type="GO" id="GO:0034456">
    <property type="term" value="C:UTP-C complex"/>
    <property type="evidence" value="ECO:0007669"/>
    <property type="project" value="TreeGrafter"/>
</dbReference>